<gene>
    <name evidence="3" type="primary">ycfR</name>
    <name evidence="3" type="ordered locus">Dda3937_03222</name>
</gene>
<name>E0SME2_DICD3</name>
<evidence type="ECO:0000256" key="1">
    <source>
        <dbReference type="ARBA" id="ARBA00022729"/>
    </source>
</evidence>
<evidence type="ECO:0000313" key="4">
    <source>
        <dbReference type="Proteomes" id="UP000006859"/>
    </source>
</evidence>
<dbReference type="AlphaFoldDB" id="E0SME2"/>
<dbReference type="InterPro" id="IPR010854">
    <property type="entry name" value="YdgH/BhsA/McbA-like_dom"/>
</dbReference>
<evidence type="ECO:0000259" key="2">
    <source>
        <dbReference type="Pfam" id="PF07338"/>
    </source>
</evidence>
<keyword evidence="1" id="KW-0732">Signal</keyword>
<dbReference type="eggNOG" id="ENOG5032RXV">
    <property type="taxonomic scope" value="Bacteria"/>
</dbReference>
<dbReference type="SUPFAM" id="SSF159871">
    <property type="entry name" value="YdgH-like"/>
    <property type="match status" value="1"/>
</dbReference>
<dbReference type="InterPro" id="IPR025543">
    <property type="entry name" value="Dodecin-like"/>
</dbReference>
<evidence type="ECO:0000313" key="3">
    <source>
        <dbReference type="EMBL" id="ADN00581.1"/>
    </source>
</evidence>
<dbReference type="HOGENOM" id="CLU_158602_2_3_6"/>
<dbReference type="KEGG" id="ddd:Dda3937_03222"/>
<dbReference type="InterPro" id="IPR036275">
    <property type="entry name" value="YdgH-like_sf"/>
</dbReference>
<dbReference type="STRING" id="198628.Dda3937_03222"/>
<dbReference type="Pfam" id="PF07338">
    <property type="entry name" value="YdgH_BhsA-like"/>
    <property type="match status" value="1"/>
</dbReference>
<sequence length="117" mass="12409">MIWIALFVKWGIVTVVIIDLSFTNTLNNENLKKEAIMNMKTVFTAIALSTLSVGAFAATEIQYPQGQEVGSISASASTLDSLQAKLAAKADAAGAKSFQITSVQGDDTLHGNAVLYK</sequence>
<feature type="domain" description="YdgH/BhsA/McbA-like" evidence="2">
    <location>
        <begin position="67"/>
        <end position="117"/>
    </location>
</feature>
<dbReference type="EMBL" id="CP002038">
    <property type="protein sequence ID" value="ADN00581.1"/>
    <property type="molecule type" value="Genomic_DNA"/>
</dbReference>
<dbReference type="NCBIfam" id="NF047859">
    <property type="entry name" value="StressCuResBhsA"/>
    <property type="match status" value="1"/>
</dbReference>
<dbReference type="Gene3D" id="3.30.1660.10">
    <property type="entry name" value="Flavin-binding protein dodecin"/>
    <property type="match status" value="1"/>
</dbReference>
<dbReference type="Proteomes" id="UP000006859">
    <property type="component" value="Chromosome"/>
</dbReference>
<accession>E0SME2</accession>
<protein>
    <submittedName>
        <fullName evidence="3">Putative exported protein</fullName>
    </submittedName>
</protein>
<keyword evidence="4" id="KW-1185">Reference proteome</keyword>
<reference evidence="3 4" key="1">
    <citation type="journal article" date="2011" name="J. Bacteriol.">
        <title>Genome sequence of the plant-pathogenic bacterium Dickeya dadantii 3937.</title>
        <authorList>
            <person name="Glasner J.D."/>
            <person name="Yang C.H."/>
            <person name="Reverchon S."/>
            <person name="Hugouvieux-Cotte-Pattat N."/>
            <person name="Condemine G."/>
            <person name="Bohin J.P."/>
            <person name="Van Gijsegem F."/>
            <person name="Yang S."/>
            <person name="Franza T."/>
            <person name="Expert D."/>
            <person name="Plunkett G. III"/>
            <person name="San Francisco M.J."/>
            <person name="Charkowski A.O."/>
            <person name="Py B."/>
            <person name="Bell K."/>
            <person name="Rauscher L."/>
            <person name="Rodriguez-Palenzuela P."/>
            <person name="Toussaint A."/>
            <person name="Holeva M.C."/>
            <person name="He S.Y."/>
            <person name="Douet V."/>
            <person name="Boccara M."/>
            <person name="Blanco C."/>
            <person name="Toth I."/>
            <person name="Anderson B.D."/>
            <person name="Biehl B.S."/>
            <person name="Mau B."/>
            <person name="Flynn S.M."/>
            <person name="Barras F."/>
            <person name="Lindeberg M."/>
            <person name="Birch P.R."/>
            <person name="Tsuyumu S."/>
            <person name="Shi X."/>
            <person name="Hibbing M."/>
            <person name="Yap M.N."/>
            <person name="Carpentier M."/>
            <person name="Dassa E."/>
            <person name="Umehara M."/>
            <person name="Kim J.F."/>
            <person name="Rusch M."/>
            <person name="Soni P."/>
            <person name="Mayhew G.F."/>
            <person name="Fouts D.E."/>
            <person name="Gill S.R."/>
            <person name="Blattner F.R."/>
            <person name="Keen N.T."/>
            <person name="Perna N.T."/>
        </authorList>
    </citation>
    <scope>NUCLEOTIDE SEQUENCE [LARGE SCALE GENOMIC DNA]</scope>
    <source>
        <strain evidence="3 4">3937</strain>
    </source>
</reference>
<proteinExistence type="predicted"/>
<organism evidence="3 4">
    <name type="scientific">Dickeya dadantii (strain 3937)</name>
    <name type="common">Erwinia chrysanthemi (strain 3937)</name>
    <dbReference type="NCBI Taxonomy" id="198628"/>
    <lineage>
        <taxon>Bacteria</taxon>
        <taxon>Pseudomonadati</taxon>
        <taxon>Pseudomonadota</taxon>
        <taxon>Gammaproteobacteria</taxon>
        <taxon>Enterobacterales</taxon>
        <taxon>Pectobacteriaceae</taxon>
        <taxon>Dickeya</taxon>
    </lineage>
</organism>